<keyword evidence="2 4" id="KW-0238">DNA-binding</keyword>
<organism evidence="7 8">
    <name type="scientific">Lymnaea stagnalis</name>
    <name type="common">Great pond snail</name>
    <name type="synonym">Helix stagnalis</name>
    <dbReference type="NCBI Taxonomy" id="6523"/>
    <lineage>
        <taxon>Eukaryota</taxon>
        <taxon>Metazoa</taxon>
        <taxon>Spiralia</taxon>
        <taxon>Lophotrochozoa</taxon>
        <taxon>Mollusca</taxon>
        <taxon>Gastropoda</taxon>
        <taxon>Heterobranchia</taxon>
        <taxon>Euthyneura</taxon>
        <taxon>Panpulmonata</taxon>
        <taxon>Hygrophila</taxon>
        <taxon>Lymnaeoidea</taxon>
        <taxon>Lymnaeidae</taxon>
        <taxon>Lymnaea</taxon>
    </lineage>
</organism>
<evidence type="ECO:0000256" key="1">
    <source>
        <dbReference type="ARBA" id="ARBA00004123"/>
    </source>
</evidence>
<dbReference type="GO" id="GO:0030154">
    <property type="term" value="P:cell differentiation"/>
    <property type="evidence" value="ECO:0007669"/>
    <property type="project" value="TreeGrafter"/>
</dbReference>
<feature type="region of interest" description="Disordered" evidence="5">
    <location>
        <begin position="1"/>
        <end position="21"/>
    </location>
</feature>
<proteinExistence type="predicted"/>
<dbReference type="GO" id="GO:0009653">
    <property type="term" value="P:anatomical structure morphogenesis"/>
    <property type="evidence" value="ECO:0007669"/>
    <property type="project" value="TreeGrafter"/>
</dbReference>
<dbReference type="Pfam" id="PF08430">
    <property type="entry name" value="Forkhead_N"/>
    <property type="match status" value="1"/>
</dbReference>
<dbReference type="PRINTS" id="PR00053">
    <property type="entry name" value="FORKHEAD"/>
</dbReference>
<name>A0AAV2H1L8_LYMST</name>
<dbReference type="SUPFAM" id="SSF46785">
    <property type="entry name" value="Winged helix' DNA-binding domain"/>
    <property type="match status" value="1"/>
</dbReference>
<dbReference type="InterPro" id="IPR001766">
    <property type="entry name" value="Fork_head_dom"/>
</dbReference>
<dbReference type="SMART" id="SM00339">
    <property type="entry name" value="FH"/>
    <property type="match status" value="1"/>
</dbReference>
<comment type="caution">
    <text evidence="7">The sequence shown here is derived from an EMBL/GenBank/DDBJ whole genome shotgun (WGS) entry which is preliminary data.</text>
</comment>
<dbReference type="InterPro" id="IPR036390">
    <property type="entry name" value="WH_DNA-bd_sf"/>
</dbReference>
<dbReference type="EMBL" id="CAXITT010000019">
    <property type="protein sequence ID" value="CAL1527518.1"/>
    <property type="molecule type" value="Genomic_DNA"/>
</dbReference>
<reference evidence="7 8" key="1">
    <citation type="submission" date="2024-04" db="EMBL/GenBank/DDBJ databases">
        <authorList>
            <consortium name="Genoscope - CEA"/>
            <person name="William W."/>
        </authorList>
    </citation>
    <scope>NUCLEOTIDE SEQUENCE [LARGE SCALE GENOMIC DNA]</scope>
</reference>
<dbReference type="Proteomes" id="UP001497497">
    <property type="component" value="Unassembled WGS sequence"/>
</dbReference>
<feature type="DNA-binding region" description="Fork-head" evidence="4">
    <location>
        <begin position="147"/>
        <end position="241"/>
    </location>
</feature>
<evidence type="ECO:0000256" key="3">
    <source>
        <dbReference type="ARBA" id="ARBA00023242"/>
    </source>
</evidence>
<feature type="compositionally biased region" description="Polar residues" evidence="5">
    <location>
        <begin position="355"/>
        <end position="372"/>
    </location>
</feature>
<dbReference type="InterPro" id="IPR047388">
    <property type="entry name" value="FH-like_dFKH"/>
</dbReference>
<keyword evidence="8" id="KW-1185">Reference proteome</keyword>
<dbReference type="AlphaFoldDB" id="A0AAV2H1L8"/>
<dbReference type="InterPro" id="IPR013638">
    <property type="entry name" value="Fork-head_N"/>
</dbReference>
<dbReference type="Gene3D" id="1.10.10.10">
    <property type="entry name" value="Winged helix-like DNA-binding domain superfamily/Winged helix DNA-binding domain"/>
    <property type="match status" value="1"/>
</dbReference>
<dbReference type="FunFam" id="1.10.10.10:FF:000042">
    <property type="entry name" value="hepatocyte nuclear factor 3-beta"/>
    <property type="match status" value="1"/>
</dbReference>
<evidence type="ECO:0000313" key="8">
    <source>
        <dbReference type="Proteomes" id="UP001497497"/>
    </source>
</evidence>
<evidence type="ECO:0000313" key="7">
    <source>
        <dbReference type="EMBL" id="CAL1527518.1"/>
    </source>
</evidence>
<evidence type="ECO:0000256" key="2">
    <source>
        <dbReference type="ARBA" id="ARBA00023125"/>
    </source>
</evidence>
<comment type="subcellular location">
    <subcellularLocation>
        <location evidence="1 4">Nucleus</location>
    </subcellularLocation>
</comment>
<dbReference type="PROSITE" id="PS00657">
    <property type="entry name" value="FORK_HEAD_1"/>
    <property type="match status" value="1"/>
</dbReference>
<dbReference type="GO" id="GO:0000981">
    <property type="term" value="F:DNA-binding transcription factor activity, RNA polymerase II-specific"/>
    <property type="evidence" value="ECO:0007669"/>
    <property type="project" value="TreeGrafter"/>
</dbReference>
<dbReference type="GO" id="GO:0019904">
    <property type="term" value="F:protein domain specific binding"/>
    <property type="evidence" value="ECO:0007669"/>
    <property type="project" value="InterPro"/>
</dbReference>
<feature type="domain" description="Fork-head" evidence="6">
    <location>
        <begin position="147"/>
        <end position="241"/>
    </location>
</feature>
<evidence type="ECO:0000259" key="6">
    <source>
        <dbReference type="PROSITE" id="PS50039"/>
    </source>
</evidence>
<evidence type="ECO:0000256" key="5">
    <source>
        <dbReference type="SAM" id="MobiDB-lite"/>
    </source>
</evidence>
<gene>
    <name evidence="7" type="ORF">GSLYS_00001695001</name>
</gene>
<dbReference type="Pfam" id="PF00250">
    <property type="entry name" value="Forkhead"/>
    <property type="match status" value="1"/>
</dbReference>
<dbReference type="PANTHER" id="PTHR11829:SF380">
    <property type="entry name" value="PROTEIN FORK HEAD"/>
    <property type="match status" value="1"/>
</dbReference>
<dbReference type="CDD" id="cd20041">
    <property type="entry name" value="FH_dFKH"/>
    <property type="match status" value="1"/>
</dbReference>
<keyword evidence="3 4" id="KW-0539">Nucleus</keyword>
<sequence length="497" mass="54629">MLTSKPPHYDPVGTGEDWPGIGAGGYPTSMNAMGPSMSPMPSAMSAIPGGMSYSPQTMSGMAMGGMGSMGGMPMGGISSMGGMGGYGSMSMNTMGGMNGMTAMSGMSSMNGMNRSLDPNLMSMDRNGALNRPRSDNKNYRRAYTHAKPPYSYISLITMAIQQSQNKMCTLSEIYQFIMDLFPFYRQNQQRWQNSIRHSLSFNDCFVKVPRTPDRPGKGSYWALHPDSGNMFENGCYLRRQKRFKCPKKEMIRQTSNSDRGRDDSGMNPDDSMPSGDDQSPMSSPIPGGHPHHGQSHAAPLTPPRPQDHHQQNHHQQHPQSQQHQTSAPIQPKSEVMNNSSPHPQEMSHPPPAQSLPPQGSCHTPLSSQTSIPSYHHASPAADLTNVRSLNFQDYGQLTSQSLGLHYSAGHYGHHPHYHHHQAGLHQVNPNHSFNHPFSINNLMSENKLDMKSMCEMGYGAYTQMSPLTMSKDSSPPVMGNHHDAGGYYKAYQSTVDL</sequence>
<dbReference type="InterPro" id="IPR036388">
    <property type="entry name" value="WH-like_DNA-bd_sf"/>
</dbReference>
<dbReference type="PROSITE" id="PS50039">
    <property type="entry name" value="FORK_HEAD_3"/>
    <property type="match status" value="1"/>
</dbReference>
<protein>
    <recommendedName>
        <fullName evidence="6">Fork-head domain-containing protein</fullName>
    </recommendedName>
</protein>
<evidence type="ECO:0000256" key="4">
    <source>
        <dbReference type="PROSITE-ProRule" id="PRU00089"/>
    </source>
</evidence>
<dbReference type="PROSITE" id="PS00658">
    <property type="entry name" value="FORK_HEAD_2"/>
    <property type="match status" value="1"/>
</dbReference>
<dbReference type="InterPro" id="IPR030456">
    <property type="entry name" value="TF_fork_head_CS_2"/>
</dbReference>
<dbReference type="PANTHER" id="PTHR11829">
    <property type="entry name" value="FORKHEAD BOX PROTEIN"/>
    <property type="match status" value="1"/>
</dbReference>
<accession>A0AAV2H1L8</accession>
<dbReference type="GO" id="GO:0005634">
    <property type="term" value="C:nucleus"/>
    <property type="evidence" value="ECO:0007669"/>
    <property type="project" value="UniProtKB-SubCell"/>
</dbReference>
<dbReference type="InterPro" id="IPR018122">
    <property type="entry name" value="TF_fork_head_CS_1"/>
</dbReference>
<dbReference type="InterPro" id="IPR050211">
    <property type="entry name" value="FOX_domain-containing"/>
</dbReference>
<dbReference type="GO" id="GO:0000978">
    <property type="term" value="F:RNA polymerase II cis-regulatory region sequence-specific DNA binding"/>
    <property type="evidence" value="ECO:0007669"/>
    <property type="project" value="TreeGrafter"/>
</dbReference>
<feature type="region of interest" description="Disordered" evidence="5">
    <location>
        <begin position="246"/>
        <end position="376"/>
    </location>
</feature>